<feature type="domain" description="DUF6671" evidence="1">
    <location>
        <begin position="59"/>
        <end position="269"/>
    </location>
</feature>
<reference evidence="2" key="1">
    <citation type="submission" date="2021-04" db="EMBL/GenBank/DDBJ databases">
        <title>novel species isolated from subtropical streams in China.</title>
        <authorList>
            <person name="Lu H."/>
        </authorList>
    </citation>
    <scope>NUCLEOTIDE SEQUENCE</scope>
    <source>
        <strain evidence="2">LFS511W</strain>
    </source>
</reference>
<dbReference type="Pfam" id="PF20376">
    <property type="entry name" value="DUF6671"/>
    <property type="match status" value="1"/>
</dbReference>
<dbReference type="Proteomes" id="UP000680067">
    <property type="component" value="Unassembled WGS sequence"/>
</dbReference>
<comment type="caution">
    <text evidence="2">The sequence shown here is derived from an EMBL/GenBank/DDBJ whole genome shotgun (WGS) entry which is preliminary data.</text>
</comment>
<name>A0A941DPP3_9BURK</name>
<dbReference type="InterPro" id="IPR024064">
    <property type="entry name" value="FdhE-like_sf"/>
</dbReference>
<dbReference type="InterPro" id="IPR046612">
    <property type="entry name" value="DUF6671"/>
</dbReference>
<dbReference type="RefSeq" id="WP_212689039.1">
    <property type="nucleotide sequence ID" value="NZ_JAGSPN010000014.1"/>
</dbReference>
<sequence length="269" mass="29185">METVYFLTQHDKAAIVAPVLASLGYEIRETRFLDTDHLGTFTGDVKRFDTQVNTAIEKARLAAQHHGARFGLGSEGSFGPDPYMGVSAWNTEVLAIWDAEKNYAVHAAAQGPLTNYAQLEADTGEQAWQFVQRAGFPEHGIIVGRAEEPWFDKEIRDPAILKATIEAIIAETGAVWLETDMRAHRNPSRHAMIRQAAEAMAQRLAAVCPACQAAGFGAVALVPGALCEECGAATQAARARRMACPLCGHSEEQSIRNHVPASQCEDCNP</sequence>
<dbReference type="AlphaFoldDB" id="A0A941DPP3"/>
<keyword evidence="3" id="KW-1185">Reference proteome</keyword>
<accession>A0A941DPP3</accession>
<evidence type="ECO:0000313" key="2">
    <source>
        <dbReference type="EMBL" id="MBR7783765.1"/>
    </source>
</evidence>
<gene>
    <name evidence="2" type="ORF">KDM89_16585</name>
</gene>
<evidence type="ECO:0000313" key="3">
    <source>
        <dbReference type="Proteomes" id="UP000680067"/>
    </source>
</evidence>
<proteinExistence type="predicted"/>
<organism evidence="2 3">
    <name type="scientific">Undibacterium luofuense</name>
    <dbReference type="NCBI Taxonomy" id="2828733"/>
    <lineage>
        <taxon>Bacteria</taxon>
        <taxon>Pseudomonadati</taxon>
        <taxon>Pseudomonadota</taxon>
        <taxon>Betaproteobacteria</taxon>
        <taxon>Burkholderiales</taxon>
        <taxon>Oxalobacteraceae</taxon>
        <taxon>Undibacterium</taxon>
    </lineage>
</organism>
<dbReference type="SUPFAM" id="SSF144020">
    <property type="entry name" value="FdhE-like"/>
    <property type="match status" value="1"/>
</dbReference>
<dbReference type="EMBL" id="JAGSPN010000014">
    <property type="protein sequence ID" value="MBR7783765.1"/>
    <property type="molecule type" value="Genomic_DNA"/>
</dbReference>
<evidence type="ECO:0000259" key="1">
    <source>
        <dbReference type="Pfam" id="PF20376"/>
    </source>
</evidence>
<protein>
    <recommendedName>
        <fullName evidence="1">DUF6671 domain-containing protein</fullName>
    </recommendedName>
</protein>